<dbReference type="InterPro" id="IPR052357">
    <property type="entry name" value="Orn_Lys_Arg_decarboxylase-I"/>
</dbReference>
<dbReference type="Pfam" id="PF03711">
    <property type="entry name" value="OKR_DC_1_C"/>
    <property type="match status" value="1"/>
</dbReference>
<dbReference type="InterPro" id="IPR008286">
    <property type="entry name" value="Prn/Lys/Arg_de-COase_C"/>
</dbReference>
<dbReference type="InterPro" id="IPR000310">
    <property type="entry name" value="Orn/Lys/Arg_deCO2ase_major_dom"/>
</dbReference>
<dbReference type="RefSeq" id="WP_091663973.1">
    <property type="nucleotide sequence ID" value="NZ_FONT01000011.1"/>
</dbReference>
<dbReference type="SUPFAM" id="SSF53383">
    <property type="entry name" value="PLP-dependent transferases"/>
    <property type="match status" value="1"/>
</dbReference>
<evidence type="ECO:0000256" key="4">
    <source>
        <dbReference type="ARBA" id="ARBA00022898"/>
    </source>
</evidence>
<dbReference type="Gene3D" id="3.40.640.10">
    <property type="entry name" value="Type I PLP-dependent aspartate aminotransferase-like (Major domain)"/>
    <property type="match status" value="1"/>
</dbReference>
<keyword evidence="3" id="KW-0210">Decarboxylase</keyword>
<dbReference type="InterPro" id="IPR015421">
    <property type="entry name" value="PyrdxlP-dep_Trfase_major"/>
</dbReference>
<dbReference type="GO" id="GO:0016831">
    <property type="term" value="F:carboxy-lyase activity"/>
    <property type="evidence" value="ECO:0007669"/>
    <property type="project" value="UniProtKB-KW"/>
</dbReference>
<organism evidence="8 9">
    <name type="scientific">Alteribacillus iranensis</name>
    <dbReference type="NCBI Taxonomy" id="930128"/>
    <lineage>
        <taxon>Bacteria</taxon>
        <taxon>Bacillati</taxon>
        <taxon>Bacillota</taxon>
        <taxon>Bacilli</taxon>
        <taxon>Bacillales</taxon>
        <taxon>Bacillaceae</taxon>
        <taxon>Alteribacillus</taxon>
    </lineage>
</organism>
<dbReference type="AlphaFoldDB" id="A0A1I2FE00"/>
<keyword evidence="5" id="KW-0456">Lyase</keyword>
<feature type="domain" description="Orn/Lys/Arg decarboxylase C-terminal" evidence="7">
    <location>
        <begin position="403"/>
        <end position="456"/>
    </location>
</feature>
<sequence length="485" mass="54225">MNQEQMPIVDALRKHKNKQPISFHVPGHKNGEVIGRAGQAFFSKEMLQMDQTELTGLDDLHDAEGIIAEAQQLAADLYGAESTLFLVGGSTAGNHAMILASFQREDTVFVQRDVHKSIINGLRLAGIRPVFLFPEYDQKTYLSKGLSVESVNLAFAKYPHAKGIILTSPSYYGWVPPLAPIIQKAHEKKMVVLVDEAHGAHFQSNDAFPASALEQGADVVVQSAHKTLPALTMGAYLHIGKESYISSQAVKEAAAVVQTSSPSYLVLSSLDMARYYVHTLRECEPNQLTRSYESFQADLEKNTGLSLVKATEKIEQDPLKCIVKAPEGYSGWTLQHYLEQEYIYSELADQDHVLLVLPLRLEGNYLTVFPKFQQAVSTMMAQVPPENRTRVSHLPTFSVQETEREWLEMFHVKQKNIEVERASGKIAGVDIIPYPPGIPLFFKGEKITGERFSYLLEWVQQGGRIQGGTVDRKGQWYVSIMDEDE</sequence>
<proteinExistence type="inferred from homology"/>
<dbReference type="PANTHER" id="PTHR43277">
    <property type="entry name" value="ARGININE DECARBOXYLASE"/>
    <property type="match status" value="1"/>
</dbReference>
<dbReference type="Pfam" id="PF01276">
    <property type="entry name" value="OKR_DC_1"/>
    <property type="match status" value="1"/>
</dbReference>
<evidence type="ECO:0000256" key="3">
    <source>
        <dbReference type="ARBA" id="ARBA00022793"/>
    </source>
</evidence>
<dbReference type="OrthoDB" id="9815233at2"/>
<dbReference type="Proteomes" id="UP000199516">
    <property type="component" value="Unassembled WGS sequence"/>
</dbReference>
<evidence type="ECO:0000259" key="6">
    <source>
        <dbReference type="Pfam" id="PF01276"/>
    </source>
</evidence>
<dbReference type="STRING" id="930128.SAMN05192532_1115"/>
<keyword evidence="4" id="KW-0663">Pyridoxal phosphate</keyword>
<name>A0A1I2FE00_9BACI</name>
<comment type="similarity">
    <text evidence="2">Belongs to the Orn/Lys/Arg decarboxylase class-I family.</text>
</comment>
<evidence type="ECO:0000256" key="1">
    <source>
        <dbReference type="ARBA" id="ARBA00001933"/>
    </source>
</evidence>
<dbReference type="SUPFAM" id="SSF55904">
    <property type="entry name" value="Ornithine decarboxylase C-terminal domain"/>
    <property type="match status" value="1"/>
</dbReference>
<keyword evidence="9" id="KW-1185">Reference proteome</keyword>
<evidence type="ECO:0000313" key="8">
    <source>
        <dbReference type="EMBL" id="SFF03109.1"/>
    </source>
</evidence>
<evidence type="ECO:0000256" key="5">
    <source>
        <dbReference type="ARBA" id="ARBA00023239"/>
    </source>
</evidence>
<gene>
    <name evidence="8" type="ORF">SAMN05192532_1115</name>
</gene>
<evidence type="ECO:0000259" key="7">
    <source>
        <dbReference type="Pfam" id="PF03711"/>
    </source>
</evidence>
<dbReference type="EMBL" id="FONT01000011">
    <property type="protein sequence ID" value="SFF03109.1"/>
    <property type="molecule type" value="Genomic_DNA"/>
</dbReference>
<feature type="domain" description="Orn/Lys/Arg decarboxylases family 1 pyridoxal-P attachment site" evidence="6">
    <location>
        <begin position="7"/>
        <end position="279"/>
    </location>
</feature>
<accession>A0A1I2FE00</accession>
<evidence type="ECO:0000313" key="9">
    <source>
        <dbReference type="Proteomes" id="UP000199516"/>
    </source>
</evidence>
<comment type="cofactor">
    <cofactor evidence="1">
        <name>pyridoxal 5'-phosphate</name>
        <dbReference type="ChEBI" id="CHEBI:597326"/>
    </cofactor>
</comment>
<evidence type="ECO:0000256" key="2">
    <source>
        <dbReference type="ARBA" id="ARBA00010671"/>
    </source>
</evidence>
<dbReference type="InterPro" id="IPR036633">
    <property type="entry name" value="Prn/Lys/Arg_de-COase_C_sf"/>
</dbReference>
<dbReference type="Gene3D" id="3.90.100.10">
    <property type="entry name" value="Orn/Lys/Arg decarboxylase, C-terminal domain"/>
    <property type="match status" value="1"/>
</dbReference>
<dbReference type="InterPro" id="IPR015424">
    <property type="entry name" value="PyrdxlP-dep_Trfase"/>
</dbReference>
<protein>
    <submittedName>
        <fullName evidence="8">Arginine/lysine/ornithine decarboxylase</fullName>
    </submittedName>
</protein>
<reference evidence="8 9" key="1">
    <citation type="submission" date="2016-10" db="EMBL/GenBank/DDBJ databases">
        <authorList>
            <person name="de Groot N.N."/>
        </authorList>
    </citation>
    <scope>NUCLEOTIDE SEQUENCE [LARGE SCALE GENOMIC DNA]</scope>
    <source>
        <strain evidence="8 9">DSM 23995</strain>
    </source>
</reference>
<dbReference type="PANTHER" id="PTHR43277:SF3">
    <property type="entry name" value="DECARBOXYLASE, PUTATIVE-RELATED"/>
    <property type="match status" value="1"/>
</dbReference>